<dbReference type="EMBL" id="BMCI01000010">
    <property type="protein sequence ID" value="GGC72579.1"/>
    <property type="molecule type" value="Genomic_DNA"/>
</dbReference>
<name>A0A830DYV8_9EURY</name>
<gene>
    <name evidence="3" type="ORF">GCM10007209_38170</name>
</gene>
<feature type="coiled-coil region" evidence="1">
    <location>
        <begin position="361"/>
        <end position="434"/>
    </location>
</feature>
<accession>A0A830DYV8</accession>
<proteinExistence type="predicted"/>
<feature type="compositionally biased region" description="Low complexity" evidence="2">
    <location>
        <begin position="530"/>
        <end position="546"/>
    </location>
</feature>
<evidence type="ECO:0000256" key="2">
    <source>
        <dbReference type="SAM" id="MobiDB-lite"/>
    </source>
</evidence>
<comment type="caution">
    <text evidence="3">The sequence shown here is derived from an EMBL/GenBank/DDBJ whole genome shotgun (WGS) entry which is preliminary data.</text>
</comment>
<reference evidence="3" key="2">
    <citation type="submission" date="2020-09" db="EMBL/GenBank/DDBJ databases">
        <authorList>
            <person name="Sun Q."/>
            <person name="Sedlacek I."/>
        </authorList>
    </citation>
    <scope>NUCLEOTIDE SEQUENCE</scope>
    <source>
        <strain evidence="3">CCM 7217</strain>
    </source>
</reference>
<keyword evidence="1" id="KW-0175">Coiled coil</keyword>
<evidence type="ECO:0000313" key="3">
    <source>
        <dbReference type="EMBL" id="GGC72579.1"/>
    </source>
</evidence>
<dbReference type="Proteomes" id="UP000646833">
    <property type="component" value="Unassembled WGS sequence"/>
</dbReference>
<sequence>MVATQPSVAQAEDTLSSLQDPIPSVWTDQLESSFNLYDGGAGRLTQIDAQYVGVYSESDVGTAPWILDSSNLQNPMWANVPANEELALVVGDPSQRGRYLNQHEYDAQVPGRIVQGTAVIEKLSPTGEVVTTYRRETTETAGGGFADPSELNYATVTLNDGIYRVSAEGSDFSYLIKVGDPTPSLDDALKTINGTLTDGAQAIKDQLNSGALQRVTTTTNATGYYSLDVPSNAKVVTVTARKAPNIPIDPQNLTEQSIRDYYEVDAETLEDLNEQQTQQSLEAIEKLQNTTIYSPSAPVTVRPPKQNVDITLLEVSYPQYGNLTAFQEQLGLLDSLFNNESFSELPSALQQRIEDLTRTQREDLYEELFDLRTQNDKLQERYKDLLGDDAVGIDLNETSDAELRERISKLQQSLSELQSSIETGEETVERASDTVTWSQEFLDVGLDLENVIVKAHYTNGTSQVISDEYINIESSPGTAAGFGSSTVTVEEYPMPSDVAGVRFDVTVANGDGIGKASSSSVSNPAYDGEVPSLSSVSMSTLSPGPSDTLSMRLNPGEDSSFKSVVSAEAYGPNGQTLATTVNNSTGEVTFQTGGQGVHTARLTFEDFEGRQHVLPVRVKAASADRDRPTGIRAVETPFGTIAQVGDGLESGAVDVDSSGAVSFTAQVGQGDDVPNVVHVYDSGLSVSSDSTRTVRVVRGDDRESVNRHVEVVYHTAALNDNALLYRGDSQPITRDASTRFGEVSGSSSSTTISSWTDADGELSLRINNNPGTLDRVRHWIAVRTADINVPFVGTVAVRATAAVPADMTPALGSTAGGSAVAV</sequence>
<feature type="region of interest" description="Disordered" evidence="2">
    <location>
        <begin position="514"/>
        <end position="546"/>
    </location>
</feature>
<evidence type="ECO:0000256" key="1">
    <source>
        <dbReference type="SAM" id="Coils"/>
    </source>
</evidence>
<evidence type="ECO:0000313" key="4">
    <source>
        <dbReference type="Proteomes" id="UP000646833"/>
    </source>
</evidence>
<dbReference type="RefSeq" id="WP_007273989.1">
    <property type="nucleotide sequence ID" value="NZ_BMCI01000010.1"/>
</dbReference>
<dbReference type="AlphaFoldDB" id="A0A830DYV8"/>
<organism evidence="3 4">
    <name type="scientific">Haloferax sulfurifontis</name>
    <dbReference type="NCBI Taxonomy" id="255616"/>
    <lineage>
        <taxon>Archaea</taxon>
        <taxon>Methanobacteriati</taxon>
        <taxon>Methanobacteriota</taxon>
        <taxon>Stenosarchaea group</taxon>
        <taxon>Halobacteria</taxon>
        <taxon>Halobacteriales</taxon>
        <taxon>Haloferacaceae</taxon>
        <taxon>Haloferax</taxon>
    </lineage>
</organism>
<protein>
    <submittedName>
        <fullName evidence="3">Uncharacterized protein</fullName>
    </submittedName>
</protein>
<reference evidence="3" key="1">
    <citation type="journal article" date="2014" name="Int. J. Syst. Evol. Microbiol.">
        <title>Complete genome sequence of Corynebacterium casei LMG S-19264T (=DSM 44701T), isolated from a smear-ripened cheese.</title>
        <authorList>
            <consortium name="US DOE Joint Genome Institute (JGI-PGF)"/>
            <person name="Walter F."/>
            <person name="Albersmeier A."/>
            <person name="Kalinowski J."/>
            <person name="Ruckert C."/>
        </authorList>
    </citation>
    <scope>NUCLEOTIDE SEQUENCE</scope>
    <source>
        <strain evidence="3">CCM 7217</strain>
    </source>
</reference>